<evidence type="ECO:0000256" key="5">
    <source>
        <dbReference type="ARBA" id="ARBA00012251"/>
    </source>
</evidence>
<dbReference type="Pfam" id="PF00097">
    <property type="entry name" value="zf-C3HC4"/>
    <property type="match status" value="1"/>
</dbReference>
<evidence type="ECO:0000313" key="16">
    <source>
        <dbReference type="Proteomes" id="UP000653305"/>
    </source>
</evidence>
<dbReference type="InterPro" id="IPR002867">
    <property type="entry name" value="IBR_dom"/>
</dbReference>
<evidence type="ECO:0000256" key="7">
    <source>
        <dbReference type="ARBA" id="ARBA00022723"/>
    </source>
</evidence>
<dbReference type="InterPro" id="IPR044066">
    <property type="entry name" value="TRIAD_supradom"/>
</dbReference>
<proteinExistence type="inferred from homology"/>
<keyword evidence="7" id="KW-0479">Metal-binding</keyword>
<dbReference type="PROSITE" id="PS00518">
    <property type="entry name" value="ZF_RING_1"/>
    <property type="match status" value="1"/>
</dbReference>
<dbReference type="SUPFAM" id="SSF57850">
    <property type="entry name" value="RING/U-box"/>
    <property type="match status" value="2"/>
</dbReference>
<dbReference type="EMBL" id="BMAC01000025">
    <property type="protein sequence ID" value="GFP81010.1"/>
    <property type="molecule type" value="Genomic_DNA"/>
</dbReference>
<dbReference type="PROSITE" id="PS50089">
    <property type="entry name" value="ZF_RING_2"/>
    <property type="match status" value="1"/>
</dbReference>
<comment type="caution">
    <text evidence="15">The sequence shown here is derived from an EMBL/GenBank/DDBJ whole genome shotgun (WGS) entry which is preliminary data.</text>
</comment>
<organism evidence="15 16">
    <name type="scientific">Phtheirospermum japonicum</name>
    <dbReference type="NCBI Taxonomy" id="374723"/>
    <lineage>
        <taxon>Eukaryota</taxon>
        <taxon>Viridiplantae</taxon>
        <taxon>Streptophyta</taxon>
        <taxon>Embryophyta</taxon>
        <taxon>Tracheophyta</taxon>
        <taxon>Spermatophyta</taxon>
        <taxon>Magnoliopsida</taxon>
        <taxon>eudicotyledons</taxon>
        <taxon>Gunneridae</taxon>
        <taxon>Pentapetalae</taxon>
        <taxon>asterids</taxon>
        <taxon>lamiids</taxon>
        <taxon>Lamiales</taxon>
        <taxon>Orobanchaceae</taxon>
        <taxon>Orobanchaceae incertae sedis</taxon>
        <taxon>Phtheirospermum</taxon>
    </lineage>
</organism>
<dbReference type="PANTHER" id="PTHR11685">
    <property type="entry name" value="RBR FAMILY RING FINGER AND IBR DOMAIN-CONTAINING"/>
    <property type="match status" value="1"/>
</dbReference>
<dbReference type="Pfam" id="PF01485">
    <property type="entry name" value="IBR"/>
    <property type="match status" value="1"/>
</dbReference>
<evidence type="ECO:0000256" key="12">
    <source>
        <dbReference type="PROSITE-ProRule" id="PRU00175"/>
    </source>
</evidence>
<dbReference type="SMART" id="SM00647">
    <property type="entry name" value="IBR"/>
    <property type="match status" value="1"/>
</dbReference>
<evidence type="ECO:0000259" key="13">
    <source>
        <dbReference type="PROSITE" id="PS50089"/>
    </source>
</evidence>
<evidence type="ECO:0000259" key="14">
    <source>
        <dbReference type="PROSITE" id="PS51873"/>
    </source>
</evidence>
<accession>A0A830B0L2</accession>
<dbReference type="InterPro" id="IPR013083">
    <property type="entry name" value="Znf_RING/FYVE/PHD"/>
</dbReference>
<dbReference type="Pfam" id="PF13456">
    <property type="entry name" value="RVT_3"/>
    <property type="match status" value="1"/>
</dbReference>
<evidence type="ECO:0000256" key="2">
    <source>
        <dbReference type="ARBA" id="ARBA00001947"/>
    </source>
</evidence>
<dbReference type="UniPathway" id="UPA00143"/>
<feature type="domain" description="RING-type" evidence="13">
    <location>
        <begin position="275"/>
        <end position="319"/>
    </location>
</feature>
<dbReference type="AlphaFoldDB" id="A0A830B0L2"/>
<dbReference type="InterPro" id="IPR001841">
    <property type="entry name" value="Znf_RING"/>
</dbReference>
<dbReference type="GO" id="GO:0004523">
    <property type="term" value="F:RNA-DNA hybrid ribonuclease activity"/>
    <property type="evidence" value="ECO:0007669"/>
    <property type="project" value="InterPro"/>
</dbReference>
<dbReference type="InterPro" id="IPR031127">
    <property type="entry name" value="E3_UB_ligase_RBR"/>
</dbReference>
<comment type="similarity">
    <text evidence="4">Belongs to the RBR family. Ariadne subfamily.</text>
</comment>
<dbReference type="FunFam" id="3.30.40.10:FF:000230">
    <property type="entry name" value="RBR-type E3 ubiquitin transferase"/>
    <property type="match status" value="1"/>
</dbReference>
<evidence type="ECO:0000313" key="15">
    <source>
        <dbReference type="EMBL" id="GFP81010.1"/>
    </source>
</evidence>
<protein>
    <recommendedName>
        <fullName evidence="5">RBR-type E3 ubiquitin transferase</fullName>
        <ecNumber evidence="5">2.3.2.31</ecNumber>
    </recommendedName>
</protein>
<keyword evidence="10" id="KW-0833">Ubl conjugation pathway</keyword>
<dbReference type="InterPro" id="IPR012337">
    <property type="entry name" value="RNaseH-like_sf"/>
</dbReference>
<keyword evidence="11" id="KW-0862">Zinc</keyword>
<dbReference type="InterPro" id="IPR002156">
    <property type="entry name" value="RNaseH_domain"/>
</dbReference>
<keyword evidence="8" id="KW-0677">Repeat</keyword>
<evidence type="ECO:0000256" key="4">
    <source>
        <dbReference type="ARBA" id="ARBA00005884"/>
    </source>
</evidence>
<dbReference type="Gene3D" id="3.30.420.10">
    <property type="entry name" value="Ribonuclease H-like superfamily/Ribonuclease H"/>
    <property type="match status" value="1"/>
</dbReference>
<dbReference type="InterPro" id="IPR017907">
    <property type="entry name" value="Znf_RING_CS"/>
</dbReference>
<feature type="domain" description="RING-type" evidence="14">
    <location>
        <begin position="271"/>
        <end position="476"/>
    </location>
</feature>
<keyword evidence="9 12" id="KW-0863">Zinc-finger</keyword>
<evidence type="ECO:0000256" key="11">
    <source>
        <dbReference type="ARBA" id="ARBA00022833"/>
    </source>
</evidence>
<evidence type="ECO:0000256" key="9">
    <source>
        <dbReference type="ARBA" id="ARBA00022771"/>
    </source>
</evidence>
<dbReference type="GO" id="GO:0016567">
    <property type="term" value="P:protein ubiquitination"/>
    <property type="evidence" value="ECO:0007669"/>
    <property type="project" value="UniProtKB-UniPathway"/>
</dbReference>
<sequence length="476" mass="52993">MEADDSELAFKLQVEEALTASIIDDAVSSPNAVSLPYDAVFGSTLSNLIQNDHLYKYEQELLGQYKAKVVAKRLRLDLSRQIHDRALACEIVNVPEAEWRKTGDHLNRPYGEGSSSSNNKQGLSFTVYVKGLIERTVGGVGVAICDGNGGLVFELSKGFSGKEQQVSDKDFVELKALVEGLDVAVLLDLKRVSIVTDSPLLYRYITGKNLRMTRNVASLCDQINLLMRNLTDTRVSLVASKEINFAIELARNAIALQVNRSVRSSSNAKNLTESCGICFEDTYADQMFLIIGCLHRYCFPCMSKHVQFKLLQGSLPNCPHENCKSELKLDSCKKFLTPELFGILSQRVKEASIPAENKIYCPYPKCSALLSKTELRGSTGPKRCPKCSGVFCINCKVPWHSNISCFEFKRLNPFPCKEDKKLKVLANQNLWHVDTSFAIRVEQNGRTRKRRALVLSGTSVISSTVSEIDVKRDEAV</sequence>
<evidence type="ECO:0000256" key="8">
    <source>
        <dbReference type="ARBA" id="ARBA00022737"/>
    </source>
</evidence>
<keyword evidence="16" id="KW-1185">Reference proteome</keyword>
<dbReference type="GO" id="GO:0003676">
    <property type="term" value="F:nucleic acid binding"/>
    <property type="evidence" value="ECO:0007669"/>
    <property type="project" value="InterPro"/>
</dbReference>
<dbReference type="OrthoDB" id="9977870at2759"/>
<evidence type="ECO:0000256" key="3">
    <source>
        <dbReference type="ARBA" id="ARBA00003976"/>
    </source>
</evidence>
<evidence type="ECO:0000256" key="10">
    <source>
        <dbReference type="ARBA" id="ARBA00022786"/>
    </source>
</evidence>
<name>A0A830B0L2_9LAMI</name>
<dbReference type="GO" id="GO:0061630">
    <property type="term" value="F:ubiquitin protein ligase activity"/>
    <property type="evidence" value="ECO:0007669"/>
    <property type="project" value="UniProtKB-EC"/>
</dbReference>
<comment type="function">
    <text evidence="3">Might act as an E3 ubiquitin-protein ligase, or as part of E3 complex, which accepts ubiquitin from specific E2 ubiquitin-conjugating enzymes and then transfers it to substrates.</text>
</comment>
<evidence type="ECO:0000256" key="1">
    <source>
        <dbReference type="ARBA" id="ARBA00001798"/>
    </source>
</evidence>
<dbReference type="InterPro" id="IPR036397">
    <property type="entry name" value="RNaseH_sf"/>
</dbReference>
<dbReference type="GO" id="GO:0008270">
    <property type="term" value="F:zinc ion binding"/>
    <property type="evidence" value="ECO:0007669"/>
    <property type="project" value="UniProtKB-KW"/>
</dbReference>
<dbReference type="InterPro" id="IPR018957">
    <property type="entry name" value="Znf_C3HC4_RING-type"/>
</dbReference>
<comment type="catalytic activity">
    <reaction evidence="1">
        <text>[E2 ubiquitin-conjugating enzyme]-S-ubiquitinyl-L-cysteine + [acceptor protein]-L-lysine = [E2 ubiquitin-conjugating enzyme]-L-cysteine + [acceptor protein]-N(6)-ubiquitinyl-L-lysine.</text>
        <dbReference type="EC" id="2.3.2.31"/>
    </reaction>
</comment>
<comment type="cofactor">
    <cofactor evidence="2">
        <name>Zn(2+)</name>
        <dbReference type="ChEBI" id="CHEBI:29105"/>
    </cofactor>
</comment>
<gene>
    <name evidence="15" type="ORF">PHJA_000244300</name>
</gene>
<evidence type="ECO:0000256" key="6">
    <source>
        <dbReference type="ARBA" id="ARBA00022679"/>
    </source>
</evidence>
<dbReference type="CDD" id="cd22582">
    <property type="entry name" value="BRcat_RBR_unk"/>
    <property type="match status" value="1"/>
</dbReference>
<keyword evidence="6" id="KW-0808">Transferase</keyword>
<dbReference type="EC" id="2.3.2.31" evidence="5"/>
<reference evidence="15" key="1">
    <citation type="submission" date="2020-07" db="EMBL/GenBank/DDBJ databases">
        <title>Ethylene signaling mediates host invasion by parasitic plants.</title>
        <authorList>
            <person name="Yoshida S."/>
        </authorList>
    </citation>
    <scope>NUCLEOTIDE SEQUENCE</scope>
    <source>
        <strain evidence="15">Okayama</strain>
    </source>
</reference>
<dbReference type="SUPFAM" id="SSF53098">
    <property type="entry name" value="Ribonuclease H-like"/>
    <property type="match status" value="1"/>
</dbReference>
<dbReference type="Gene3D" id="3.30.40.10">
    <property type="entry name" value="Zinc/RING finger domain, C3HC4 (zinc finger)"/>
    <property type="match status" value="1"/>
</dbReference>
<dbReference type="Proteomes" id="UP000653305">
    <property type="component" value="Unassembled WGS sequence"/>
</dbReference>
<dbReference type="PROSITE" id="PS51873">
    <property type="entry name" value="TRIAD"/>
    <property type="match status" value="1"/>
</dbReference>